<dbReference type="AlphaFoldDB" id="A0A368G073"/>
<dbReference type="Pfam" id="PF00194">
    <property type="entry name" value="Carb_anhydrase"/>
    <property type="match status" value="1"/>
</dbReference>
<feature type="compositionally biased region" description="Basic residues" evidence="2">
    <location>
        <begin position="60"/>
        <end position="73"/>
    </location>
</feature>
<dbReference type="InterPro" id="IPR036398">
    <property type="entry name" value="CA_dom_sf"/>
</dbReference>
<comment type="similarity">
    <text evidence="1">Belongs to the alpha-carbonic anhydrase family.</text>
</comment>
<feature type="domain" description="Alpha-carbonic anhydrase" evidence="3">
    <location>
        <begin position="75"/>
        <end position="186"/>
    </location>
</feature>
<dbReference type="GO" id="GO:0004089">
    <property type="term" value="F:carbonate dehydratase activity"/>
    <property type="evidence" value="ECO:0007669"/>
    <property type="project" value="InterPro"/>
</dbReference>
<dbReference type="GO" id="GO:0005737">
    <property type="term" value="C:cytoplasm"/>
    <property type="evidence" value="ECO:0007669"/>
    <property type="project" value="TreeGrafter"/>
</dbReference>
<dbReference type="Proteomes" id="UP000252519">
    <property type="component" value="Unassembled WGS sequence"/>
</dbReference>
<dbReference type="EMBL" id="JOJR01000561">
    <property type="protein sequence ID" value="RCN36395.1"/>
    <property type="molecule type" value="Genomic_DNA"/>
</dbReference>
<keyword evidence="5" id="KW-1185">Reference proteome</keyword>
<evidence type="ECO:0000313" key="4">
    <source>
        <dbReference type="EMBL" id="RCN36395.1"/>
    </source>
</evidence>
<feature type="region of interest" description="Disordered" evidence="2">
    <location>
        <begin position="16"/>
        <end position="74"/>
    </location>
</feature>
<dbReference type="PROSITE" id="PS51144">
    <property type="entry name" value="ALPHA_CA_2"/>
    <property type="match status" value="1"/>
</dbReference>
<dbReference type="PANTHER" id="PTHR18952">
    <property type="entry name" value="CARBONIC ANHYDRASE"/>
    <property type="match status" value="1"/>
</dbReference>
<evidence type="ECO:0000256" key="1">
    <source>
        <dbReference type="ARBA" id="ARBA00010718"/>
    </source>
</evidence>
<organism evidence="4 5">
    <name type="scientific">Ancylostoma caninum</name>
    <name type="common">Dog hookworm</name>
    <dbReference type="NCBI Taxonomy" id="29170"/>
    <lineage>
        <taxon>Eukaryota</taxon>
        <taxon>Metazoa</taxon>
        <taxon>Ecdysozoa</taxon>
        <taxon>Nematoda</taxon>
        <taxon>Chromadorea</taxon>
        <taxon>Rhabditida</taxon>
        <taxon>Rhabditina</taxon>
        <taxon>Rhabditomorpha</taxon>
        <taxon>Strongyloidea</taxon>
        <taxon>Ancylostomatidae</taxon>
        <taxon>Ancylostomatinae</taxon>
        <taxon>Ancylostoma</taxon>
    </lineage>
</organism>
<dbReference type="Gene3D" id="3.10.200.10">
    <property type="entry name" value="Alpha carbonic anhydrase"/>
    <property type="match status" value="1"/>
</dbReference>
<proteinExistence type="inferred from homology"/>
<evidence type="ECO:0000313" key="5">
    <source>
        <dbReference type="Proteomes" id="UP000252519"/>
    </source>
</evidence>
<evidence type="ECO:0000259" key="3">
    <source>
        <dbReference type="PROSITE" id="PS51144"/>
    </source>
</evidence>
<reference evidence="4 5" key="1">
    <citation type="submission" date="2014-10" db="EMBL/GenBank/DDBJ databases">
        <title>Draft genome of the hookworm Ancylostoma caninum.</title>
        <authorList>
            <person name="Mitreva M."/>
        </authorList>
    </citation>
    <scope>NUCLEOTIDE SEQUENCE [LARGE SCALE GENOMIC DNA]</scope>
    <source>
        <strain evidence="4 5">Baltimore</strain>
    </source>
</reference>
<dbReference type="InterPro" id="IPR001148">
    <property type="entry name" value="CA_dom"/>
</dbReference>
<evidence type="ECO:0000256" key="2">
    <source>
        <dbReference type="SAM" id="MobiDB-lite"/>
    </source>
</evidence>
<dbReference type="OrthoDB" id="429145at2759"/>
<feature type="non-terminal residue" evidence="4">
    <location>
        <position position="186"/>
    </location>
</feature>
<dbReference type="InterPro" id="IPR023561">
    <property type="entry name" value="Carbonic_anhydrase_a-class"/>
</dbReference>
<name>A0A368G073_ANCCA</name>
<dbReference type="STRING" id="29170.A0A368G073"/>
<dbReference type="GO" id="GO:0008270">
    <property type="term" value="F:zinc ion binding"/>
    <property type="evidence" value="ECO:0007669"/>
    <property type="project" value="InterPro"/>
</dbReference>
<accession>A0A368G073</accession>
<comment type="caution">
    <text evidence="4">The sequence shown here is derived from an EMBL/GenBank/DDBJ whole genome shotgun (WGS) entry which is preliminary data.</text>
</comment>
<dbReference type="PANTHER" id="PTHR18952:SF124">
    <property type="entry name" value="CARBONIC ANHYDRASE 7"/>
    <property type="match status" value="1"/>
</dbReference>
<sequence>MFIFYPLGVHYRHRTMSEQQIDRRRRAMSPSASSKRPRRVRKPASGTGKATPNSSSSKAVKFKKAPPKSRAKLVSKIVKAAKSNRKKLSITQRRQSPIDIKSEVVCHDPEHCKPDSLTINYTPGDCHEVVCSNTGFKVNVAQKCSTTLSASHLPGTFQLAQFHAHWSKDGSCGSEHLLDGKAMSGE</sequence>
<protein>
    <recommendedName>
        <fullName evidence="3">Alpha-carbonic anhydrase domain-containing protein</fullName>
    </recommendedName>
</protein>
<gene>
    <name evidence="4" type="ORF">ANCCAN_17733</name>
</gene>
<dbReference type="SUPFAM" id="SSF51069">
    <property type="entry name" value="Carbonic anhydrase"/>
    <property type="match status" value="1"/>
</dbReference>